<keyword evidence="2" id="KW-1185">Reference proteome</keyword>
<dbReference type="EMBL" id="JACHNB010000001">
    <property type="protein sequence ID" value="MBB4739651.1"/>
    <property type="molecule type" value="Genomic_DNA"/>
</dbReference>
<organism evidence="1 2">
    <name type="scientific">Actinoplanes octamycinicus</name>
    <dbReference type="NCBI Taxonomy" id="135948"/>
    <lineage>
        <taxon>Bacteria</taxon>
        <taxon>Bacillati</taxon>
        <taxon>Actinomycetota</taxon>
        <taxon>Actinomycetes</taxon>
        <taxon>Micromonosporales</taxon>
        <taxon>Micromonosporaceae</taxon>
        <taxon>Actinoplanes</taxon>
    </lineage>
</organism>
<gene>
    <name evidence="1" type="ORF">BJY16_003110</name>
</gene>
<proteinExistence type="predicted"/>
<reference evidence="1 2" key="1">
    <citation type="submission" date="2020-08" db="EMBL/GenBank/DDBJ databases">
        <title>Sequencing the genomes of 1000 actinobacteria strains.</title>
        <authorList>
            <person name="Klenk H.-P."/>
        </authorList>
    </citation>
    <scope>NUCLEOTIDE SEQUENCE [LARGE SCALE GENOMIC DNA]</scope>
    <source>
        <strain evidence="1 2">DSM 45809</strain>
    </source>
</reference>
<evidence type="ECO:0000313" key="1">
    <source>
        <dbReference type="EMBL" id="MBB4739651.1"/>
    </source>
</evidence>
<protein>
    <submittedName>
        <fullName evidence="1">Uncharacterized protein</fullName>
    </submittedName>
</protein>
<comment type="caution">
    <text evidence="1">The sequence shown here is derived from an EMBL/GenBank/DDBJ whole genome shotgun (WGS) entry which is preliminary data.</text>
</comment>
<dbReference type="AlphaFoldDB" id="A0A7W7M7D9"/>
<dbReference type="Proteomes" id="UP000546162">
    <property type="component" value="Unassembled WGS sequence"/>
</dbReference>
<evidence type="ECO:0000313" key="2">
    <source>
        <dbReference type="Proteomes" id="UP000546162"/>
    </source>
</evidence>
<accession>A0A7W7M7D9</accession>
<dbReference type="RefSeq" id="WP_185040165.1">
    <property type="nucleotide sequence ID" value="NZ_BAABFG010000005.1"/>
</dbReference>
<sequence>MGNYVSITSSPAELINVAGRIRDRGIALGDQVKKINADIVEHEGRDTFPKDKFTDGFLGPTYHKQVPGADGKEHPANQALMTSAAACGDQLRAIGEYVGKAMVNYDVQDLENAKTITKPPAGH</sequence>
<name>A0A7W7M7D9_9ACTN</name>